<feature type="domain" description="BZIP" evidence="7">
    <location>
        <begin position="33"/>
        <end position="79"/>
    </location>
</feature>
<dbReference type="InterPro" id="IPR045314">
    <property type="entry name" value="bZIP_plant_GBF1"/>
</dbReference>
<proteinExistence type="predicted"/>
<dbReference type="GO" id="GO:0046982">
    <property type="term" value="F:protein heterodimerization activity"/>
    <property type="evidence" value="ECO:0007669"/>
    <property type="project" value="UniProtKB-ARBA"/>
</dbReference>
<evidence type="ECO:0000256" key="3">
    <source>
        <dbReference type="ARBA" id="ARBA00023125"/>
    </source>
</evidence>
<keyword evidence="4" id="KW-0804">Transcription</keyword>
<evidence type="ECO:0000256" key="2">
    <source>
        <dbReference type="ARBA" id="ARBA00023015"/>
    </source>
</evidence>
<sequence length="157" mass="17438">MSSYSQSRSSSPSQQPSSASSQEDPKLLLGAEDQRKRKRMISNRESARRSRMRKQQRLDDLLAQAAQLRAENERISVRIGVTSQRLVGLDGGNAVLRAQVAELSDRLRSLGSVLRFVEEFSGVAVDVPEMPEDPLLRPWQLPGPAPYPVMASDVFGF</sequence>
<keyword evidence="3" id="KW-0238">DNA-binding</keyword>
<dbReference type="PANTHER" id="PTHR45764">
    <property type="entry name" value="BZIP TRANSCRIPTION FACTOR 44"/>
    <property type="match status" value="1"/>
</dbReference>
<dbReference type="Gene3D" id="1.20.5.170">
    <property type="match status" value="1"/>
</dbReference>
<dbReference type="FunFam" id="1.20.5.170:FF:000020">
    <property type="entry name" value="BZIP transcription factor"/>
    <property type="match status" value="1"/>
</dbReference>
<feature type="compositionally biased region" description="Low complexity" evidence="6">
    <location>
        <begin position="1"/>
        <end position="22"/>
    </location>
</feature>
<dbReference type="InterPro" id="IPR004827">
    <property type="entry name" value="bZIP"/>
</dbReference>
<organism evidence="8 9">
    <name type="scientific">Iris pallida</name>
    <name type="common">Sweet iris</name>
    <dbReference type="NCBI Taxonomy" id="29817"/>
    <lineage>
        <taxon>Eukaryota</taxon>
        <taxon>Viridiplantae</taxon>
        <taxon>Streptophyta</taxon>
        <taxon>Embryophyta</taxon>
        <taxon>Tracheophyta</taxon>
        <taxon>Spermatophyta</taxon>
        <taxon>Magnoliopsida</taxon>
        <taxon>Liliopsida</taxon>
        <taxon>Asparagales</taxon>
        <taxon>Iridaceae</taxon>
        <taxon>Iridoideae</taxon>
        <taxon>Irideae</taxon>
        <taxon>Iris</taxon>
    </lineage>
</organism>
<comment type="caution">
    <text evidence="8">The sequence shown here is derived from an EMBL/GenBank/DDBJ whole genome shotgun (WGS) entry which is preliminary data.</text>
</comment>
<dbReference type="Proteomes" id="UP001140949">
    <property type="component" value="Unassembled WGS sequence"/>
</dbReference>
<dbReference type="CDD" id="cd14702">
    <property type="entry name" value="bZIP_plant_GBF1"/>
    <property type="match status" value="1"/>
</dbReference>
<name>A0AAX6DGM3_IRIPA</name>
<keyword evidence="9" id="KW-1185">Reference proteome</keyword>
<reference evidence="8" key="1">
    <citation type="journal article" date="2023" name="GigaByte">
        <title>Genome assembly of the bearded iris, Iris pallida Lam.</title>
        <authorList>
            <person name="Bruccoleri R.E."/>
            <person name="Oakeley E.J."/>
            <person name="Faust A.M.E."/>
            <person name="Altorfer M."/>
            <person name="Dessus-Babus S."/>
            <person name="Burckhardt D."/>
            <person name="Oertli M."/>
            <person name="Naumann U."/>
            <person name="Petersen F."/>
            <person name="Wong J."/>
        </authorList>
    </citation>
    <scope>NUCLEOTIDE SEQUENCE</scope>
    <source>
        <strain evidence="8">GSM-AAB239-AS_SAM_17_03QT</strain>
    </source>
</reference>
<keyword evidence="2" id="KW-0805">Transcription regulation</keyword>
<dbReference type="GO" id="GO:0003700">
    <property type="term" value="F:DNA-binding transcription factor activity"/>
    <property type="evidence" value="ECO:0007669"/>
    <property type="project" value="InterPro"/>
</dbReference>
<evidence type="ECO:0000256" key="6">
    <source>
        <dbReference type="SAM" id="MobiDB-lite"/>
    </source>
</evidence>
<evidence type="ECO:0000259" key="7">
    <source>
        <dbReference type="PROSITE" id="PS50217"/>
    </source>
</evidence>
<evidence type="ECO:0000313" key="8">
    <source>
        <dbReference type="EMBL" id="KAJ6790933.1"/>
    </source>
</evidence>
<feature type="region of interest" description="Disordered" evidence="6">
    <location>
        <begin position="1"/>
        <end position="56"/>
    </location>
</feature>
<dbReference type="PROSITE" id="PS00036">
    <property type="entry name" value="BZIP_BASIC"/>
    <property type="match status" value="1"/>
</dbReference>
<dbReference type="PROSITE" id="PS50217">
    <property type="entry name" value="BZIP"/>
    <property type="match status" value="1"/>
</dbReference>
<dbReference type="SUPFAM" id="SSF57959">
    <property type="entry name" value="Leucine zipper domain"/>
    <property type="match status" value="1"/>
</dbReference>
<evidence type="ECO:0000313" key="9">
    <source>
        <dbReference type="Proteomes" id="UP001140949"/>
    </source>
</evidence>
<dbReference type="InterPro" id="IPR046347">
    <property type="entry name" value="bZIP_sf"/>
</dbReference>
<dbReference type="EMBL" id="JANAVB010044819">
    <property type="protein sequence ID" value="KAJ6790933.1"/>
    <property type="molecule type" value="Genomic_DNA"/>
</dbReference>
<accession>A0AAX6DGM3</accession>
<dbReference type="GO" id="GO:0045893">
    <property type="term" value="P:positive regulation of DNA-templated transcription"/>
    <property type="evidence" value="ECO:0007669"/>
    <property type="project" value="TreeGrafter"/>
</dbReference>
<dbReference type="AlphaFoldDB" id="A0AAX6DGM3"/>
<evidence type="ECO:0000256" key="1">
    <source>
        <dbReference type="ARBA" id="ARBA00004123"/>
    </source>
</evidence>
<dbReference type="Pfam" id="PF00170">
    <property type="entry name" value="bZIP_1"/>
    <property type="match status" value="1"/>
</dbReference>
<gene>
    <name evidence="8" type="ORF">M6B38_246720</name>
</gene>
<evidence type="ECO:0000256" key="4">
    <source>
        <dbReference type="ARBA" id="ARBA00023163"/>
    </source>
</evidence>
<reference evidence="8" key="2">
    <citation type="submission" date="2023-04" db="EMBL/GenBank/DDBJ databases">
        <authorList>
            <person name="Bruccoleri R.E."/>
            <person name="Oakeley E.J."/>
            <person name="Faust A.-M."/>
            <person name="Dessus-Babus S."/>
            <person name="Altorfer M."/>
            <person name="Burckhardt D."/>
            <person name="Oertli M."/>
            <person name="Naumann U."/>
            <person name="Petersen F."/>
            <person name="Wong J."/>
        </authorList>
    </citation>
    <scope>NUCLEOTIDE SEQUENCE</scope>
    <source>
        <strain evidence="8">GSM-AAB239-AS_SAM_17_03QT</strain>
        <tissue evidence="8">Leaf</tissue>
    </source>
</reference>
<dbReference type="PANTHER" id="PTHR45764:SF38">
    <property type="entry name" value="BZIP TRANSCRIPTION FACTOR 44"/>
    <property type="match status" value="1"/>
</dbReference>
<comment type="subcellular location">
    <subcellularLocation>
        <location evidence="1">Nucleus</location>
    </subcellularLocation>
</comment>
<keyword evidence="5" id="KW-0539">Nucleus</keyword>
<dbReference type="SMART" id="SM00338">
    <property type="entry name" value="BRLZ"/>
    <property type="match status" value="1"/>
</dbReference>
<dbReference type="GO" id="GO:0005634">
    <property type="term" value="C:nucleus"/>
    <property type="evidence" value="ECO:0007669"/>
    <property type="project" value="UniProtKB-SubCell"/>
</dbReference>
<evidence type="ECO:0000256" key="5">
    <source>
        <dbReference type="ARBA" id="ARBA00023242"/>
    </source>
</evidence>
<dbReference type="GO" id="GO:0000976">
    <property type="term" value="F:transcription cis-regulatory region binding"/>
    <property type="evidence" value="ECO:0007669"/>
    <property type="project" value="TreeGrafter"/>
</dbReference>
<protein>
    <submittedName>
        <fullName evidence="8">Ocs element-binding factor 1</fullName>
    </submittedName>
</protein>